<accession>A0ABW2XGK9</accession>
<proteinExistence type="inferred from homology"/>
<dbReference type="Pfam" id="PF13561">
    <property type="entry name" value="adh_short_C2"/>
    <property type="match status" value="1"/>
</dbReference>
<dbReference type="Gene3D" id="3.40.50.720">
    <property type="entry name" value="NAD(P)-binding Rossmann-like Domain"/>
    <property type="match status" value="1"/>
</dbReference>
<dbReference type="PANTHER" id="PTHR43669">
    <property type="entry name" value="5-KETO-D-GLUCONATE 5-REDUCTASE"/>
    <property type="match status" value="1"/>
</dbReference>
<sequence length="247" mass="25551">MDTALITGAGRGIGAATARELARLGLHVAVNYHRDRDSAEAVVKEIETAGGTARAFRADVRDPSEVTDLVTDVTAAFGPIQALVCNANIAPPFAPLAEMSWETFIGKVDGELAAVFHITRAVLATMPDRGRIVYVSSLSAELTRSGAIAHASAKAALDAFARHVALEAGPRGIAVNVVSPGPVRTETSPATRTPELEAVLADRSILGRMVEPEDVAAVIAAFAAGAFHAVTGARVPVEAGFRVLSGP</sequence>
<dbReference type="InterPro" id="IPR057326">
    <property type="entry name" value="KR_dom"/>
</dbReference>
<dbReference type="RefSeq" id="WP_131754877.1">
    <property type="nucleotide sequence ID" value="NZ_CAACUY010000001.1"/>
</dbReference>
<dbReference type="Proteomes" id="UP001597063">
    <property type="component" value="Unassembled WGS sequence"/>
</dbReference>
<dbReference type="PRINTS" id="PR00081">
    <property type="entry name" value="GDHRDH"/>
</dbReference>
<dbReference type="SUPFAM" id="SSF51735">
    <property type="entry name" value="NAD(P)-binding Rossmann-fold domains"/>
    <property type="match status" value="1"/>
</dbReference>
<evidence type="ECO:0000256" key="1">
    <source>
        <dbReference type="ARBA" id="ARBA00006484"/>
    </source>
</evidence>
<evidence type="ECO:0000259" key="3">
    <source>
        <dbReference type="SMART" id="SM00822"/>
    </source>
</evidence>
<dbReference type="EMBL" id="JBHTGP010000003">
    <property type="protein sequence ID" value="MFD0683606.1"/>
    <property type="molecule type" value="Genomic_DNA"/>
</dbReference>
<evidence type="ECO:0000313" key="4">
    <source>
        <dbReference type="EMBL" id="MFD0683606.1"/>
    </source>
</evidence>
<name>A0ABW2XGK9_9ACTN</name>
<keyword evidence="5" id="KW-1185">Reference proteome</keyword>
<keyword evidence="2" id="KW-0560">Oxidoreductase</keyword>
<dbReference type="InterPro" id="IPR036291">
    <property type="entry name" value="NAD(P)-bd_dom_sf"/>
</dbReference>
<dbReference type="SMART" id="SM00822">
    <property type="entry name" value="PKS_KR"/>
    <property type="match status" value="1"/>
</dbReference>
<feature type="domain" description="Ketoreductase" evidence="3">
    <location>
        <begin position="2"/>
        <end position="181"/>
    </location>
</feature>
<reference evidence="5" key="1">
    <citation type="journal article" date="2019" name="Int. J. Syst. Evol. Microbiol.">
        <title>The Global Catalogue of Microorganisms (GCM) 10K type strain sequencing project: providing services to taxonomists for standard genome sequencing and annotation.</title>
        <authorList>
            <consortium name="The Broad Institute Genomics Platform"/>
            <consortium name="The Broad Institute Genome Sequencing Center for Infectious Disease"/>
            <person name="Wu L."/>
            <person name="Ma J."/>
        </authorList>
    </citation>
    <scope>NUCLEOTIDE SEQUENCE [LARGE SCALE GENOMIC DNA]</scope>
    <source>
        <strain evidence="5">JCM 9371</strain>
    </source>
</reference>
<comment type="similarity">
    <text evidence="1">Belongs to the short-chain dehydrogenases/reductases (SDR) family.</text>
</comment>
<dbReference type="InterPro" id="IPR002347">
    <property type="entry name" value="SDR_fam"/>
</dbReference>
<comment type="caution">
    <text evidence="4">The sequence shown here is derived from an EMBL/GenBank/DDBJ whole genome shotgun (WGS) entry which is preliminary data.</text>
</comment>
<dbReference type="PANTHER" id="PTHR43669:SF3">
    <property type="entry name" value="ALCOHOL DEHYDROGENASE, PUTATIVE (AFU_ORTHOLOGUE AFUA_3G03445)-RELATED"/>
    <property type="match status" value="1"/>
</dbReference>
<evidence type="ECO:0000313" key="5">
    <source>
        <dbReference type="Proteomes" id="UP001597063"/>
    </source>
</evidence>
<protein>
    <submittedName>
        <fullName evidence="4">SDR family oxidoreductase</fullName>
    </submittedName>
</protein>
<evidence type="ECO:0000256" key="2">
    <source>
        <dbReference type="ARBA" id="ARBA00023002"/>
    </source>
</evidence>
<gene>
    <name evidence="4" type="ORF">ACFQZM_03765</name>
</gene>
<organism evidence="4 5">
    <name type="scientific">Actinomadura fibrosa</name>
    <dbReference type="NCBI Taxonomy" id="111802"/>
    <lineage>
        <taxon>Bacteria</taxon>
        <taxon>Bacillati</taxon>
        <taxon>Actinomycetota</taxon>
        <taxon>Actinomycetes</taxon>
        <taxon>Streptosporangiales</taxon>
        <taxon>Thermomonosporaceae</taxon>
        <taxon>Actinomadura</taxon>
    </lineage>
</organism>